<dbReference type="eggNOG" id="COG1277">
    <property type="taxonomic scope" value="Bacteria"/>
</dbReference>
<name>A1ZNX2_MICM2</name>
<comment type="caution">
    <text evidence="2">The sequence shown here is derived from an EMBL/GenBank/DDBJ whole genome shotgun (WGS) entry which is preliminary data.</text>
</comment>
<keyword evidence="1" id="KW-1133">Transmembrane helix</keyword>
<evidence type="ECO:0000313" key="2">
    <source>
        <dbReference type="EMBL" id="EAY28011.1"/>
    </source>
</evidence>
<accession>A1ZNX2</accession>
<feature type="transmembrane region" description="Helical" evidence="1">
    <location>
        <begin position="205"/>
        <end position="225"/>
    </location>
</feature>
<protein>
    <submittedName>
        <fullName evidence="2">Membrane protein, putative</fullName>
    </submittedName>
</protein>
<feature type="transmembrane region" description="Helical" evidence="1">
    <location>
        <begin position="27"/>
        <end position="44"/>
    </location>
</feature>
<gene>
    <name evidence="2" type="ORF">M23134_02680</name>
</gene>
<organism evidence="2 3">
    <name type="scientific">Microscilla marina ATCC 23134</name>
    <dbReference type="NCBI Taxonomy" id="313606"/>
    <lineage>
        <taxon>Bacteria</taxon>
        <taxon>Pseudomonadati</taxon>
        <taxon>Bacteroidota</taxon>
        <taxon>Cytophagia</taxon>
        <taxon>Cytophagales</taxon>
        <taxon>Microscillaceae</taxon>
        <taxon>Microscilla</taxon>
    </lineage>
</organism>
<dbReference type="AlphaFoldDB" id="A1ZNX2"/>
<dbReference type="InterPro" id="IPR021913">
    <property type="entry name" value="DUF3526"/>
</dbReference>
<dbReference type="Pfam" id="PF12040">
    <property type="entry name" value="DUF3526"/>
    <property type="match status" value="1"/>
</dbReference>
<feature type="transmembrane region" description="Helical" evidence="1">
    <location>
        <begin position="266"/>
        <end position="284"/>
    </location>
</feature>
<dbReference type="Proteomes" id="UP000004095">
    <property type="component" value="Unassembled WGS sequence"/>
</dbReference>
<keyword evidence="1" id="KW-0472">Membrane</keyword>
<keyword evidence="1" id="KW-0812">Transmembrane</keyword>
<proteinExistence type="predicted"/>
<sequence>MVSQKNIEAMNLIIMRTELKQLYRNKWLLVLSSLILALFVYAGWNGKKRTEQRDQSIKLAINEMKQQDKLLLARLDSLKKGYKLDLPSWQYPTQPTATGNYNPRIAAFPSANLSFIAIGQSDIFTHYVKPTINDDAISLSFTELSSPVRLLFGNFDLSFVLIYLLPLIVIAFCYNILSIEKESGSFRVVAANPVRIHQWLLQKTILRFLVMALIIMAGLTLSLITNGASLNYTAFKFYLAVMLYALFWFGLCFIVNLFGYSSEKNAVTLLGLWILLVLMVPSVINQLSASIYPMPSRTILINEVRKAQAAADKAQDKILDEFLRDHPEIVVSREAEEGTAYRWWQRYFASKEVVEKQMMPLLKKFDQKLVQQQHLERRLRFLSPSVMMQDVLNELAKTSTDHYRAYRQCVSRFTKKWKDFFIPMVYAEKEFTKEMVNKWPQFTFNESKIASRFIYNIAGLFLFSLIIVLIGFIMNLFKF</sequence>
<dbReference type="PANTHER" id="PTHR43471">
    <property type="entry name" value="ABC TRANSPORTER PERMEASE"/>
    <property type="match status" value="1"/>
</dbReference>
<feature type="transmembrane region" description="Helical" evidence="1">
    <location>
        <begin position="157"/>
        <end position="177"/>
    </location>
</feature>
<reference evidence="2 3" key="1">
    <citation type="submission" date="2007-01" db="EMBL/GenBank/DDBJ databases">
        <authorList>
            <person name="Haygood M."/>
            <person name="Podell S."/>
            <person name="Anderson C."/>
            <person name="Hopkinson B."/>
            <person name="Roe K."/>
            <person name="Barbeau K."/>
            <person name="Gaasterland T."/>
            <person name="Ferriera S."/>
            <person name="Johnson J."/>
            <person name="Kravitz S."/>
            <person name="Beeson K."/>
            <person name="Sutton G."/>
            <person name="Rogers Y.-H."/>
            <person name="Friedman R."/>
            <person name="Frazier M."/>
            <person name="Venter J.C."/>
        </authorList>
    </citation>
    <scope>NUCLEOTIDE SEQUENCE [LARGE SCALE GENOMIC DNA]</scope>
    <source>
        <strain evidence="2 3">ATCC 23134</strain>
    </source>
</reference>
<feature type="transmembrane region" description="Helical" evidence="1">
    <location>
        <begin position="237"/>
        <end position="259"/>
    </location>
</feature>
<dbReference type="EMBL" id="AAWS01000019">
    <property type="protein sequence ID" value="EAY28011.1"/>
    <property type="molecule type" value="Genomic_DNA"/>
</dbReference>
<keyword evidence="3" id="KW-1185">Reference proteome</keyword>
<evidence type="ECO:0000256" key="1">
    <source>
        <dbReference type="SAM" id="Phobius"/>
    </source>
</evidence>
<feature type="transmembrane region" description="Helical" evidence="1">
    <location>
        <begin position="453"/>
        <end position="477"/>
    </location>
</feature>
<dbReference type="PANTHER" id="PTHR43471:SF14">
    <property type="entry name" value="ABC-2 TYPE TRANSPORT SYSTEM PERMEASE PROTEIN"/>
    <property type="match status" value="1"/>
</dbReference>
<evidence type="ECO:0000313" key="3">
    <source>
        <dbReference type="Proteomes" id="UP000004095"/>
    </source>
</evidence>